<dbReference type="NCBIfam" id="NF033664">
    <property type="entry name" value="PACE_transport"/>
    <property type="match status" value="1"/>
</dbReference>
<sequence>MILLQPVTRRFVYILLFELFAIPLSTALLMMFSGGAASDSVPVAIAVSVIALVWNFAFNSLFEAWERRSLIRERTLKVRLVHATGFEVGLFLFTIPLYMWWYAVGPWMAFKMEAAILLFFFVYTFVFTLLFDRVFVLPRA</sequence>
<name>A0ABV4AI01_9GAMM</name>
<comment type="caution">
    <text evidence="3">The sequence shown here is derived from an EMBL/GenBank/DDBJ whole genome shotgun (WGS) entry which is preliminary data.</text>
</comment>
<accession>A0ABV4AI01</accession>
<feature type="transmembrane region" description="Helical" evidence="1">
    <location>
        <begin position="43"/>
        <end position="62"/>
    </location>
</feature>
<feature type="transmembrane region" description="Helical" evidence="1">
    <location>
        <begin position="115"/>
        <end position="136"/>
    </location>
</feature>
<protein>
    <submittedName>
        <fullName evidence="3">PACE efflux transporter</fullName>
    </submittedName>
</protein>
<dbReference type="Pfam" id="PF05232">
    <property type="entry name" value="BTP"/>
    <property type="match status" value="2"/>
</dbReference>
<dbReference type="InterPro" id="IPR058208">
    <property type="entry name" value="PACE"/>
</dbReference>
<reference evidence="3 4" key="1">
    <citation type="submission" date="2024-07" db="EMBL/GenBank/DDBJ databases">
        <authorList>
            <person name="Ren Q."/>
        </authorList>
    </citation>
    <scope>NUCLEOTIDE SEQUENCE [LARGE SCALE GENOMIC DNA]</scope>
    <source>
        <strain evidence="3 4">REN37</strain>
    </source>
</reference>
<evidence type="ECO:0000256" key="1">
    <source>
        <dbReference type="SAM" id="Phobius"/>
    </source>
</evidence>
<gene>
    <name evidence="3" type="ORF">AB5I84_05800</name>
</gene>
<evidence type="ECO:0000313" key="3">
    <source>
        <dbReference type="EMBL" id="MEY1661661.1"/>
    </source>
</evidence>
<dbReference type="EMBL" id="JBGCUO010000001">
    <property type="protein sequence ID" value="MEY1661661.1"/>
    <property type="molecule type" value="Genomic_DNA"/>
</dbReference>
<evidence type="ECO:0000313" key="4">
    <source>
        <dbReference type="Proteomes" id="UP001562065"/>
    </source>
</evidence>
<dbReference type="InterPro" id="IPR007896">
    <property type="entry name" value="BTP_bacteria"/>
</dbReference>
<keyword evidence="1" id="KW-0812">Transmembrane</keyword>
<dbReference type="RefSeq" id="WP_369454911.1">
    <property type="nucleotide sequence ID" value="NZ_JBGCUO010000001.1"/>
</dbReference>
<evidence type="ECO:0000259" key="2">
    <source>
        <dbReference type="Pfam" id="PF05232"/>
    </source>
</evidence>
<feature type="domain" description="Chlorhexidine efflux transporter" evidence="2">
    <location>
        <begin position="6"/>
        <end position="68"/>
    </location>
</feature>
<proteinExistence type="predicted"/>
<keyword evidence="1" id="KW-1133">Transmembrane helix</keyword>
<feature type="domain" description="Chlorhexidine efflux transporter" evidence="2">
    <location>
        <begin position="74"/>
        <end position="135"/>
    </location>
</feature>
<keyword evidence="4" id="KW-1185">Reference proteome</keyword>
<feature type="transmembrane region" description="Helical" evidence="1">
    <location>
        <begin position="83"/>
        <end position="103"/>
    </location>
</feature>
<feature type="transmembrane region" description="Helical" evidence="1">
    <location>
        <begin position="12"/>
        <end position="37"/>
    </location>
</feature>
<dbReference type="Proteomes" id="UP001562065">
    <property type="component" value="Unassembled WGS sequence"/>
</dbReference>
<keyword evidence="1" id="KW-0472">Membrane</keyword>
<organism evidence="3 4">
    <name type="scientific">Isoalcanivorax beigongshangi</name>
    <dbReference type="NCBI Taxonomy" id="3238810"/>
    <lineage>
        <taxon>Bacteria</taxon>
        <taxon>Pseudomonadati</taxon>
        <taxon>Pseudomonadota</taxon>
        <taxon>Gammaproteobacteria</taxon>
        <taxon>Oceanospirillales</taxon>
        <taxon>Alcanivoracaceae</taxon>
        <taxon>Isoalcanivorax</taxon>
    </lineage>
</organism>